<feature type="transmembrane region" description="Helical" evidence="13">
    <location>
        <begin position="99"/>
        <end position="124"/>
    </location>
</feature>
<keyword evidence="10 13" id="KW-1133">Transmembrane helix</keyword>
<evidence type="ECO:0000256" key="13">
    <source>
        <dbReference type="SAM" id="Phobius"/>
    </source>
</evidence>
<keyword evidence="11" id="KW-0482">Metalloprotease</keyword>
<reference evidence="15 16" key="1">
    <citation type="submission" date="2019-12" db="EMBL/GenBank/DDBJ databases">
        <title>Comparative genomics gives insights into the taxonomy of the Azoarcus-Aromatoleum group and reveals separate origins of nif in the plant-associated Azoarcus and non-plant-associated Aromatoleum sub-groups.</title>
        <authorList>
            <person name="Lafos M."/>
            <person name="Maluk M."/>
            <person name="Batista M."/>
            <person name="Junghare M."/>
            <person name="Carmona M."/>
            <person name="Faoro H."/>
            <person name="Cruz L.M."/>
            <person name="Battistoni F."/>
            <person name="De Souza E."/>
            <person name="Pedrosa F."/>
            <person name="Chen W.-M."/>
            <person name="Poole P.S."/>
            <person name="Dixon R.A."/>
            <person name="James E.K."/>
        </authorList>
    </citation>
    <scope>NUCLEOTIDE SEQUENCE [LARGE SCALE GENOMIC DNA]</scope>
    <source>
        <strain evidence="15 16">22Lin</strain>
    </source>
</reference>
<evidence type="ECO:0000313" key="15">
    <source>
        <dbReference type="EMBL" id="NMG75097.1"/>
    </source>
</evidence>
<dbReference type="PANTHER" id="PTHR35864">
    <property type="entry name" value="ZINC METALLOPROTEASE MJ0611-RELATED"/>
    <property type="match status" value="1"/>
</dbReference>
<evidence type="ECO:0000259" key="14">
    <source>
        <dbReference type="Pfam" id="PF02163"/>
    </source>
</evidence>
<keyword evidence="5 15" id="KW-0645">Protease</keyword>
<name>A0ABX1Q9N8_9RHOO</name>
<dbReference type="Proteomes" id="UP000648984">
    <property type="component" value="Unassembled WGS sequence"/>
</dbReference>
<comment type="cofactor">
    <cofactor evidence="1">
        <name>Zn(2+)</name>
        <dbReference type="ChEBI" id="CHEBI:29105"/>
    </cofactor>
</comment>
<dbReference type="GO" id="GO:0006508">
    <property type="term" value="P:proteolysis"/>
    <property type="evidence" value="ECO:0007669"/>
    <property type="project" value="UniProtKB-KW"/>
</dbReference>
<evidence type="ECO:0000256" key="9">
    <source>
        <dbReference type="ARBA" id="ARBA00022833"/>
    </source>
</evidence>
<keyword evidence="9" id="KW-0862">Zinc</keyword>
<evidence type="ECO:0000256" key="5">
    <source>
        <dbReference type="ARBA" id="ARBA00022670"/>
    </source>
</evidence>
<feature type="transmembrane region" description="Helical" evidence="13">
    <location>
        <begin position="188"/>
        <end position="213"/>
    </location>
</feature>
<evidence type="ECO:0000256" key="6">
    <source>
        <dbReference type="ARBA" id="ARBA00022692"/>
    </source>
</evidence>
<keyword evidence="16" id="KW-1185">Reference proteome</keyword>
<evidence type="ECO:0000256" key="10">
    <source>
        <dbReference type="ARBA" id="ARBA00022989"/>
    </source>
</evidence>
<comment type="similarity">
    <text evidence="3">Belongs to the peptidase M50B family.</text>
</comment>
<comment type="caution">
    <text evidence="15">The sequence shown here is derived from an EMBL/GenBank/DDBJ whole genome shotgun (WGS) entry which is preliminary data.</text>
</comment>
<feature type="transmembrane region" description="Helical" evidence="13">
    <location>
        <begin position="58"/>
        <end position="78"/>
    </location>
</feature>
<evidence type="ECO:0000256" key="7">
    <source>
        <dbReference type="ARBA" id="ARBA00022723"/>
    </source>
</evidence>
<evidence type="ECO:0000256" key="8">
    <source>
        <dbReference type="ARBA" id="ARBA00022801"/>
    </source>
</evidence>
<gene>
    <name evidence="15" type="ORF">GPA25_10055</name>
</gene>
<evidence type="ECO:0000313" key="16">
    <source>
        <dbReference type="Proteomes" id="UP000648984"/>
    </source>
</evidence>
<accession>A0ABX1Q9N8</accession>
<proteinExistence type="inferred from homology"/>
<evidence type="ECO:0000256" key="12">
    <source>
        <dbReference type="ARBA" id="ARBA00023136"/>
    </source>
</evidence>
<keyword evidence="6 13" id="KW-0812">Transmembrane</keyword>
<dbReference type="InterPro" id="IPR044537">
    <property type="entry name" value="Rip2-like"/>
</dbReference>
<dbReference type="InterPro" id="IPR008915">
    <property type="entry name" value="Peptidase_M50"/>
</dbReference>
<comment type="subcellular location">
    <subcellularLocation>
        <location evidence="2">Cell membrane</location>
        <topology evidence="2">Multi-pass membrane protein</topology>
    </subcellularLocation>
</comment>
<evidence type="ECO:0000256" key="4">
    <source>
        <dbReference type="ARBA" id="ARBA00022475"/>
    </source>
</evidence>
<organism evidence="15 16">
    <name type="scientific">Aromatoleum diolicum</name>
    <dbReference type="NCBI Taxonomy" id="75796"/>
    <lineage>
        <taxon>Bacteria</taxon>
        <taxon>Pseudomonadati</taxon>
        <taxon>Pseudomonadota</taxon>
        <taxon>Betaproteobacteria</taxon>
        <taxon>Rhodocyclales</taxon>
        <taxon>Rhodocyclaceae</taxon>
        <taxon>Aromatoleum</taxon>
    </lineage>
</organism>
<sequence>MDSLIPTLAIWALPVLLAITLHEAAHGYVARYFGDPTADQEGRITLNPFKHIDPVGTLLVPGAILALSSLFGGGGMLFGWAKPVPVNFSRLRKPKSDMLWVAAAGPFVNFLMALGWALLAKIALSNPQSDYAMPMLEMGKAGMQINTVLMVLNLLPIPPLDGGRIAVSLLPHRLAWQFSRIEPYGFPILLLLLFTGILGQVLWPLMALFRIFLATLFGF</sequence>
<dbReference type="GO" id="GO:0008233">
    <property type="term" value="F:peptidase activity"/>
    <property type="evidence" value="ECO:0007669"/>
    <property type="project" value="UniProtKB-KW"/>
</dbReference>
<protein>
    <submittedName>
        <fullName evidence="15">Site-2 protease family protein</fullName>
    </submittedName>
</protein>
<keyword evidence="4" id="KW-1003">Cell membrane</keyword>
<dbReference type="CDD" id="cd06158">
    <property type="entry name" value="S2P-M50_like_1"/>
    <property type="match status" value="1"/>
</dbReference>
<evidence type="ECO:0000256" key="3">
    <source>
        <dbReference type="ARBA" id="ARBA00007931"/>
    </source>
</evidence>
<dbReference type="EMBL" id="WTVQ01000014">
    <property type="protein sequence ID" value="NMG75097.1"/>
    <property type="molecule type" value="Genomic_DNA"/>
</dbReference>
<evidence type="ECO:0000256" key="2">
    <source>
        <dbReference type="ARBA" id="ARBA00004651"/>
    </source>
</evidence>
<keyword evidence="7" id="KW-0479">Metal-binding</keyword>
<dbReference type="RefSeq" id="WP_169260246.1">
    <property type="nucleotide sequence ID" value="NZ_WTVQ01000014.1"/>
</dbReference>
<dbReference type="Pfam" id="PF02163">
    <property type="entry name" value="Peptidase_M50"/>
    <property type="match status" value="1"/>
</dbReference>
<dbReference type="PANTHER" id="PTHR35864:SF1">
    <property type="entry name" value="ZINC METALLOPROTEASE YWHC-RELATED"/>
    <property type="match status" value="1"/>
</dbReference>
<feature type="domain" description="Peptidase M50" evidence="14">
    <location>
        <begin position="142"/>
        <end position="172"/>
    </location>
</feature>
<evidence type="ECO:0000256" key="1">
    <source>
        <dbReference type="ARBA" id="ARBA00001947"/>
    </source>
</evidence>
<keyword evidence="8" id="KW-0378">Hydrolase</keyword>
<evidence type="ECO:0000256" key="11">
    <source>
        <dbReference type="ARBA" id="ARBA00023049"/>
    </source>
</evidence>
<dbReference type="InterPro" id="IPR052348">
    <property type="entry name" value="Metallopeptidase_M50B"/>
</dbReference>
<keyword evidence="12 13" id="KW-0472">Membrane</keyword>